<gene>
    <name evidence="2" type="ORF">IPI13_17350</name>
</gene>
<organism evidence="2 3">
    <name type="scientific">Candidatus Phosphoribacter hodrii</name>
    <dbReference type="NCBI Taxonomy" id="2953743"/>
    <lineage>
        <taxon>Bacteria</taxon>
        <taxon>Bacillati</taxon>
        <taxon>Actinomycetota</taxon>
        <taxon>Actinomycetes</taxon>
        <taxon>Micrococcales</taxon>
        <taxon>Dermatophilaceae</taxon>
        <taxon>Candidatus Phosphoribacter</taxon>
    </lineage>
</organism>
<proteinExistence type="predicted"/>
<feature type="signal peptide" evidence="1">
    <location>
        <begin position="1"/>
        <end position="28"/>
    </location>
</feature>
<evidence type="ECO:0000313" key="3">
    <source>
        <dbReference type="Proteomes" id="UP000726105"/>
    </source>
</evidence>
<dbReference type="EMBL" id="JADJIB010000012">
    <property type="protein sequence ID" value="MBK7274825.1"/>
    <property type="molecule type" value="Genomic_DNA"/>
</dbReference>
<evidence type="ECO:0000313" key="2">
    <source>
        <dbReference type="EMBL" id="MBK7274825.1"/>
    </source>
</evidence>
<dbReference type="Proteomes" id="UP000726105">
    <property type="component" value="Unassembled WGS sequence"/>
</dbReference>
<dbReference type="AlphaFoldDB" id="A0A935M532"/>
<sequence>MIKRSRARWQRWGVLAALLAPVSGCAVASPVDITKDAANTDVRVVAKIDVQATQVRISYRVENTLGEALWAASAPPALASDPAHPTVSAVPDGSRDGVALALIFFPVRQDLQYVQAPATGVVEVAPHATSEGTLIVARPFVPFSDLDGDKAVSLPSPPKTVRLCVGYVPASVLPANVRPQNTSGGAPTLARSVAFPLQRIACSDPTPLG</sequence>
<name>A0A935M532_9MICO</name>
<keyword evidence="1" id="KW-0732">Signal</keyword>
<feature type="chain" id="PRO_5037129882" description="Lipoprotein" evidence="1">
    <location>
        <begin position="29"/>
        <end position="209"/>
    </location>
</feature>
<comment type="caution">
    <text evidence="2">The sequence shown here is derived from an EMBL/GenBank/DDBJ whole genome shotgun (WGS) entry which is preliminary data.</text>
</comment>
<evidence type="ECO:0000256" key="1">
    <source>
        <dbReference type="SAM" id="SignalP"/>
    </source>
</evidence>
<accession>A0A935M532</accession>
<evidence type="ECO:0008006" key="4">
    <source>
        <dbReference type="Google" id="ProtNLM"/>
    </source>
</evidence>
<protein>
    <recommendedName>
        <fullName evidence="4">Lipoprotein</fullName>
    </recommendedName>
</protein>
<reference evidence="2 3" key="1">
    <citation type="submission" date="2020-10" db="EMBL/GenBank/DDBJ databases">
        <title>Connecting structure to function with the recovery of over 1000 high-quality activated sludge metagenome-assembled genomes encoding full-length rRNA genes using long-read sequencing.</title>
        <authorList>
            <person name="Singleton C.M."/>
            <person name="Petriglieri F."/>
            <person name="Kristensen J.M."/>
            <person name="Kirkegaard R.H."/>
            <person name="Michaelsen T.Y."/>
            <person name="Andersen M.H."/>
            <person name="Karst S.M."/>
            <person name="Dueholm M.S."/>
            <person name="Nielsen P.H."/>
            <person name="Albertsen M."/>
        </authorList>
    </citation>
    <scope>NUCLEOTIDE SEQUENCE [LARGE SCALE GENOMIC DNA]</scope>
    <source>
        <strain evidence="2">Ega_18-Q3-R5-49_MAXAC.001</strain>
    </source>
</reference>